<evidence type="ECO:0000256" key="5">
    <source>
        <dbReference type="SAM" id="MobiDB-lite"/>
    </source>
</evidence>
<evidence type="ECO:0000313" key="7">
    <source>
        <dbReference type="RefSeq" id="XP_022984403.1"/>
    </source>
</evidence>
<evidence type="ECO:0000256" key="3">
    <source>
        <dbReference type="ARBA" id="ARBA00022989"/>
    </source>
</evidence>
<dbReference type="GeneID" id="111482711"/>
<sequence length="287" mass="32583">MGCDKISFFLHGQLLSFQSKEGQNQSQNKRPLNIKGRPKELRNLKDMASIAISASFRRSCTSNHVSKKQQHARQARPTYSSMTKNPTPELIRTPDVGNRDAAFDAPKRHGNVASATDKLEEDTDDMNHGQTFTDERWKNGTWDLNMFVKNGKMDWEGVIVAEAKRRKFLELYPETATNQEPVLFRSSIIPWWAWLTKSYLPQAELLNGRAAMIGFFMAYLVDALTGIGIVGQSGNFISKAALFVTVIGVLLFRQTQDIEGLRKLAEEATFYDKQWQASWQNQNENST</sequence>
<evidence type="ECO:0000256" key="4">
    <source>
        <dbReference type="ARBA" id="ARBA00023136"/>
    </source>
</evidence>
<evidence type="ECO:0000256" key="2">
    <source>
        <dbReference type="ARBA" id="ARBA00022692"/>
    </source>
</evidence>
<dbReference type="KEGG" id="cmax:111482711"/>
<proteinExistence type="predicted"/>
<feature type="region of interest" description="Disordered" evidence="5">
    <location>
        <begin position="61"/>
        <end position="98"/>
    </location>
</feature>
<dbReference type="SUPFAM" id="SSF103511">
    <property type="entry name" value="Chlorophyll a-b binding protein"/>
    <property type="match status" value="1"/>
</dbReference>
<keyword evidence="4" id="KW-0472">Membrane</keyword>
<dbReference type="Proteomes" id="UP000504608">
    <property type="component" value="Unplaced"/>
</dbReference>
<gene>
    <name evidence="7" type="primary">LOC111482711</name>
</gene>
<dbReference type="RefSeq" id="XP_022984403.1">
    <property type="nucleotide sequence ID" value="XM_023128635.1"/>
</dbReference>
<evidence type="ECO:0000313" key="6">
    <source>
        <dbReference type="Proteomes" id="UP000504608"/>
    </source>
</evidence>
<feature type="compositionally biased region" description="Polar residues" evidence="5">
    <location>
        <begin position="77"/>
        <end position="86"/>
    </location>
</feature>
<keyword evidence="3" id="KW-1133">Transmembrane helix</keyword>
<organism evidence="6 7">
    <name type="scientific">Cucurbita maxima</name>
    <name type="common">Pumpkin</name>
    <name type="synonym">Winter squash</name>
    <dbReference type="NCBI Taxonomy" id="3661"/>
    <lineage>
        <taxon>Eukaryota</taxon>
        <taxon>Viridiplantae</taxon>
        <taxon>Streptophyta</taxon>
        <taxon>Embryophyta</taxon>
        <taxon>Tracheophyta</taxon>
        <taxon>Spermatophyta</taxon>
        <taxon>Magnoliopsida</taxon>
        <taxon>eudicotyledons</taxon>
        <taxon>Gunneridae</taxon>
        <taxon>Pentapetalae</taxon>
        <taxon>rosids</taxon>
        <taxon>fabids</taxon>
        <taxon>Cucurbitales</taxon>
        <taxon>Cucurbitaceae</taxon>
        <taxon>Cucurbiteae</taxon>
        <taxon>Cucurbita</taxon>
    </lineage>
</organism>
<feature type="compositionally biased region" description="Basic residues" evidence="5">
    <location>
        <begin position="65"/>
        <end position="74"/>
    </location>
</feature>
<dbReference type="OrthoDB" id="566010at2759"/>
<reference evidence="7" key="1">
    <citation type="submission" date="2025-08" db="UniProtKB">
        <authorList>
            <consortium name="RefSeq"/>
        </authorList>
    </citation>
    <scope>IDENTIFICATION</scope>
    <source>
        <tissue evidence="7">Young leaves</tissue>
    </source>
</reference>
<comment type="subcellular location">
    <subcellularLocation>
        <location evidence="1">Membrane</location>
        <topology evidence="1">Multi-pass membrane protein</topology>
    </subcellularLocation>
</comment>
<keyword evidence="2" id="KW-0812">Transmembrane</keyword>
<evidence type="ECO:0000256" key="1">
    <source>
        <dbReference type="ARBA" id="ARBA00004141"/>
    </source>
</evidence>
<dbReference type="PANTHER" id="PTHR14154">
    <property type="entry name" value="UPF0041 BRAIN PROTEIN 44-RELATED"/>
    <property type="match status" value="1"/>
</dbReference>
<dbReference type="GO" id="GO:0016020">
    <property type="term" value="C:membrane"/>
    <property type="evidence" value="ECO:0007669"/>
    <property type="project" value="UniProtKB-SubCell"/>
</dbReference>
<name>A0A6J1JAE2_CUCMA</name>
<dbReference type="AlphaFoldDB" id="A0A6J1JAE2"/>
<keyword evidence="6" id="KW-1185">Reference proteome</keyword>
<accession>A0A6J1JAE2</accession>
<protein>
    <submittedName>
        <fullName evidence="7">Light-harvesting complex-like protein 3 isotype 1, chloroplastic</fullName>
    </submittedName>
</protein>